<keyword evidence="2" id="KW-1185">Reference proteome</keyword>
<evidence type="ECO:0000313" key="1">
    <source>
        <dbReference type="EMBL" id="KAJ8112864.1"/>
    </source>
</evidence>
<name>A0ACC2ICG2_9PLEO</name>
<dbReference type="Proteomes" id="UP001153331">
    <property type="component" value="Unassembled WGS sequence"/>
</dbReference>
<sequence length="1205" mass="132921">MTDTKMKTPAQWVGGQRRKLVRRNRVNPGPPRSSTMPILNPESATASLVSSINSLGNGYTNRQSEDTHPLHQVQGQQESEDVEGKMSGAPYFTFAGNPVASSSRLTAADSKKKQGLFGTKKPKALDHPTSSAHTQVLVSPLPASTPTKAAKFFGLESKPAIPESPRRARFQDDGDTDEVQGRAPVRPALKKQFSLPLLTRLKLGTDKKGRAEEDTVQQDEPKSSNTGRAVTTKGLRMLIPEFAGPRRSPIEQATAATARLNFDDEDDGYDSDSQFQGSQVRVAPRLAPAVPKRLPRRKKTAKVFERMSPITEASSESLRPNQRGNEELTQLDAISEHAYDDHPYSTEHIHGSQSRNAAVLPRSHTETMLPLANRFTLDEADLSPMDEYYDEDEIEDDGVVHPGTRVNLKDTERQQGDMIPIRGLLQSLEDTCLDVIEEQMRLKSSKEILARVEAEKQAMDAQIAVLRREHEQLKLQYDANIAAGYKNLKEASDDDDDDLVSLRSSIDLDEEPTLHEAKSMTFTRVTPGIVKLVDIPPRKKKPVAQTGSSSTIPDQLEGIDCERKGLARSSPAENVLPPFSAHYHYDYTDKPKKSKLARDESRTLVQNWVSDYNSTEQRPISTRVDPDVLADQETPPAPFPKSDEALPTPPIKTSSGVSKTSKSLPKHLCINNGHIFHPVDLKTMPDDAVVNSLEVRPYLQTYTGLKQHVKIPVLCEKCCKDCDENVWECEIAVCRMAVCQSCAEGMEVEWQQRAVGGWKYNQGKMSYARGTPLTSRPTVTPAAHTAPLSIAQPTMPVASSSIASRHPKLLPGAQLDYPNILIRLIRGPVVKVVVGTLPAADTYNLPAELLRWHSVYFESEIGRLKLAAEASGTSKKRKLCDEDESTVMVKVEGDADEHTLDAVDAHDVLNESNTIELPTTDPKIFEMFMKFAYMGFYPFEVDTPQSVIYKSPYEQKSTNSYVPATSPTPASRQNGSQTSISVGSMAPPSVPYPKISITKSPKIHDTPYQSIPPSIHAWLLGATLGAARFMNHAMLHIHSGMGEYFSLTPNLIDFIWRRTTHDSPLRKLITDVLTAYWAEPEPGRAYISRHLALNASWMKLFDVYVDLKSIVLLGVRGTRALQPCGAYFVYPRMSASRAMAGEKGRKVGSTAVASKGTEVGAKEKVKRERGSSVGDAEEIIEITEVRVVDGEQEGLSASVAGDARV</sequence>
<accession>A0ACC2ICG2</accession>
<dbReference type="EMBL" id="JAPHNI010000292">
    <property type="protein sequence ID" value="KAJ8112864.1"/>
    <property type="molecule type" value="Genomic_DNA"/>
</dbReference>
<organism evidence="1 2">
    <name type="scientific">Boeremia exigua</name>
    <dbReference type="NCBI Taxonomy" id="749465"/>
    <lineage>
        <taxon>Eukaryota</taxon>
        <taxon>Fungi</taxon>
        <taxon>Dikarya</taxon>
        <taxon>Ascomycota</taxon>
        <taxon>Pezizomycotina</taxon>
        <taxon>Dothideomycetes</taxon>
        <taxon>Pleosporomycetidae</taxon>
        <taxon>Pleosporales</taxon>
        <taxon>Pleosporineae</taxon>
        <taxon>Didymellaceae</taxon>
        <taxon>Boeremia</taxon>
    </lineage>
</organism>
<proteinExistence type="predicted"/>
<gene>
    <name evidence="1" type="ORF">OPT61_g4873</name>
</gene>
<evidence type="ECO:0000313" key="2">
    <source>
        <dbReference type="Proteomes" id="UP001153331"/>
    </source>
</evidence>
<reference evidence="1" key="1">
    <citation type="submission" date="2022-11" db="EMBL/GenBank/DDBJ databases">
        <title>Genome Sequence of Boeremia exigua.</title>
        <authorList>
            <person name="Buettner E."/>
        </authorList>
    </citation>
    <scope>NUCLEOTIDE SEQUENCE</scope>
    <source>
        <strain evidence="1">CU02</strain>
    </source>
</reference>
<comment type="caution">
    <text evidence="1">The sequence shown here is derived from an EMBL/GenBank/DDBJ whole genome shotgun (WGS) entry which is preliminary data.</text>
</comment>
<protein>
    <submittedName>
        <fullName evidence="1">Uncharacterized protein</fullName>
    </submittedName>
</protein>